<feature type="domain" description="Phosphoenolpyruvate carboxykinase C-terminal P-loop" evidence="14">
    <location>
        <begin position="245"/>
        <end position="595"/>
    </location>
</feature>
<evidence type="ECO:0000256" key="8">
    <source>
        <dbReference type="ARBA" id="ARBA00022741"/>
    </source>
</evidence>
<dbReference type="NCBIfam" id="NF003253">
    <property type="entry name" value="PRK04210.1"/>
    <property type="match status" value="1"/>
</dbReference>
<keyword evidence="10" id="KW-0342">GTP-binding</keyword>
<dbReference type="Gene3D" id="3.90.228.20">
    <property type="match status" value="1"/>
</dbReference>
<evidence type="ECO:0000256" key="3">
    <source>
        <dbReference type="ARBA" id="ARBA00005796"/>
    </source>
</evidence>
<dbReference type="VEuPathDB" id="CryptoDB:Cvel_15431"/>
<dbReference type="GO" id="GO:0004613">
    <property type="term" value="F:phosphoenolpyruvate carboxykinase (GTP) activity"/>
    <property type="evidence" value="ECO:0007669"/>
    <property type="project" value="UniProtKB-EC"/>
</dbReference>
<keyword evidence="6" id="KW-0312">Gluconeogenesis</keyword>
<feature type="region of interest" description="Disordered" evidence="13">
    <location>
        <begin position="965"/>
        <end position="988"/>
    </location>
</feature>
<dbReference type="Pfam" id="PF17297">
    <property type="entry name" value="PEPCK_N"/>
    <property type="match status" value="1"/>
</dbReference>
<evidence type="ECO:0000256" key="7">
    <source>
        <dbReference type="ARBA" id="ARBA00022723"/>
    </source>
</evidence>
<dbReference type="EC" id="4.1.1.32" evidence="5"/>
<keyword evidence="12" id="KW-0456">Lyase</keyword>
<dbReference type="SUPFAM" id="SSF53474">
    <property type="entry name" value="alpha/beta-Hydrolases"/>
    <property type="match status" value="1"/>
</dbReference>
<feature type="compositionally biased region" description="Gly residues" evidence="13">
    <location>
        <begin position="1458"/>
        <end position="1470"/>
    </location>
</feature>
<feature type="domain" description="Phosphoenolpyruvate carboxykinase GTP-utilising N-terminal" evidence="15">
    <location>
        <begin position="19"/>
        <end position="241"/>
    </location>
</feature>
<dbReference type="Gene3D" id="3.40.50.1820">
    <property type="entry name" value="alpha/beta hydrolase"/>
    <property type="match status" value="1"/>
</dbReference>
<evidence type="ECO:0000259" key="14">
    <source>
        <dbReference type="Pfam" id="PF00821"/>
    </source>
</evidence>
<dbReference type="InterPro" id="IPR035078">
    <property type="entry name" value="PEP_carboxykinase_GTP_N"/>
</dbReference>
<dbReference type="HAMAP" id="MF_00452">
    <property type="entry name" value="PEPCK_GTP"/>
    <property type="match status" value="1"/>
</dbReference>
<evidence type="ECO:0000256" key="11">
    <source>
        <dbReference type="ARBA" id="ARBA00023211"/>
    </source>
</evidence>
<evidence type="ECO:0000256" key="10">
    <source>
        <dbReference type="ARBA" id="ARBA00023134"/>
    </source>
</evidence>
<organism evidence="16">
    <name type="scientific">Chromera velia CCMP2878</name>
    <dbReference type="NCBI Taxonomy" id="1169474"/>
    <lineage>
        <taxon>Eukaryota</taxon>
        <taxon>Sar</taxon>
        <taxon>Alveolata</taxon>
        <taxon>Colpodellida</taxon>
        <taxon>Chromeraceae</taxon>
        <taxon>Chromera</taxon>
    </lineage>
</organism>
<dbReference type="GO" id="GO:0005525">
    <property type="term" value="F:GTP binding"/>
    <property type="evidence" value="ECO:0007669"/>
    <property type="project" value="UniProtKB-KW"/>
</dbReference>
<feature type="compositionally biased region" description="Low complexity" evidence="13">
    <location>
        <begin position="654"/>
        <end position="676"/>
    </location>
</feature>
<name>A0A0G4F7K1_9ALVE</name>
<evidence type="ECO:0000256" key="5">
    <source>
        <dbReference type="ARBA" id="ARBA00012306"/>
    </source>
</evidence>
<dbReference type="SUPFAM" id="SSF53795">
    <property type="entry name" value="PEP carboxykinase-like"/>
    <property type="match status" value="1"/>
</dbReference>
<feature type="compositionally biased region" description="Basic and acidic residues" evidence="13">
    <location>
        <begin position="1047"/>
        <end position="1065"/>
    </location>
</feature>
<dbReference type="InterPro" id="IPR035077">
    <property type="entry name" value="PEP_carboxykinase_GTP_C"/>
</dbReference>
<dbReference type="SUPFAM" id="SSF68923">
    <property type="entry name" value="PEP carboxykinase N-terminal domain"/>
    <property type="match status" value="1"/>
</dbReference>
<dbReference type="GO" id="GO:0033993">
    <property type="term" value="P:response to lipid"/>
    <property type="evidence" value="ECO:0007669"/>
    <property type="project" value="TreeGrafter"/>
</dbReference>
<feature type="compositionally biased region" description="Basic and acidic residues" evidence="13">
    <location>
        <begin position="737"/>
        <end position="763"/>
    </location>
</feature>
<feature type="region of interest" description="Disordered" evidence="13">
    <location>
        <begin position="1027"/>
        <end position="1091"/>
    </location>
</feature>
<dbReference type="Gene3D" id="3.40.449.10">
    <property type="entry name" value="Phosphoenolpyruvate Carboxykinase, domain 1"/>
    <property type="match status" value="1"/>
</dbReference>
<reference evidence="16" key="1">
    <citation type="submission" date="2014-11" db="EMBL/GenBank/DDBJ databases">
        <authorList>
            <person name="Otto D Thomas"/>
            <person name="Naeem Raeece"/>
        </authorList>
    </citation>
    <scope>NUCLEOTIDE SEQUENCE</scope>
</reference>
<comment type="subunit">
    <text evidence="4">Monomer.</text>
</comment>
<keyword evidence="7" id="KW-0479">Metal-binding</keyword>
<dbReference type="GO" id="GO:0006107">
    <property type="term" value="P:oxaloacetate metabolic process"/>
    <property type="evidence" value="ECO:0007669"/>
    <property type="project" value="TreeGrafter"/>
</dbReference>
<dbReference type="PANTHER" id="PTHR11561">
    <property type="entry name" value="PHOSPHOENOLPYRUVATE CARBOXYKINASE"/>
    <property type="match status" value="1"/>
</dbReference>
<dbReference type="InterPro" id="IPR008210">
    <property type="entry name" value="PEP_carboxykinase_N"/>
</dbReference>
<dbReference type="CDD" id="cd00819">
    <property type="entry name" value="PEPCK_GTP"/>
    <property type="match status" value="1"/>
</dbReference>
<dbReference type="FunFam" id="3.40.449.10:FF:000005">
    <property type="entry name" value="Phosphoenolpyruvate carboxykinase [GTP]"/>
    <property type="match status" value="1"/>
</dbReference>
<dbReference type="Gene3D" id="2.170.8.10">
    <property type="entry name" value="Phosphoenolpyruvate Carboxykinase, domain 2"/>
    <property type="match status" value="1"/>
</dbReference>
<keyword evidence="9" id="KW-0210">Decarboxylase</keyword>
<feature type="region of interest" description="Disordered" evidence="13">
    <location>
        <begin position="699"/>
        <end position="788"/>
    </location>
</feature>
<evidence type="ECO:0000256" key="13">
    <source>
        <dbReference type="SAM" id="MobiDB-lite"/>
    </source>
</evidence>
<dbReference type="InterPro" id="IPR029058">
    <property type="entry name" value="AB_hydrolase_fold"/>
</dbReference>
<protein>
    <recommendedName>
        <fullName evidence="5">phosphoenolpyruvate carboxykinase (GTP)</fullName>
        <ecNumber evidence="5">4.1.1.32</ecNumber>
    </recommendedName>
</protein>
<keyword evidence="11" id="KW-0464">Manganese</keyword>
<dbReference type="InterPro" id="IPR013035">
    <property type="entry name" value="PEP_carboxykinase_C"/>
</dbReference>
<comment type="similarity">
    <text evidence="3">Belongs to the phosphoenolpyruvate carboxykinase [GTP] family.</text>
</comment>
<evidence type="ECO:0000256" key="2">
    <source>
        <dbReference type="ARBA" id="ARBA00004742"/>
    </source>
</evidence>
<evidence type="ECO:0000313" key="16">
    <source>
        <dbReference type="EMBL" id="CEM07975.1"/>
    </source>
</evidence>
<dbReference type="GO" id="GO:0030145">
    <property type="term" value="F:manganese ion binding"/>
    <property type="evidence" value="ECO:0007669"/>
    <property type="project" value="TreeGrafter"/>
</dbReference>
<evidence type="ECO:0000256" key="1">
    <source>
        <dbReference type="ARBA" id="ARBA00001936"/>
    </source>
</evidence>
<dbReference type="GO" id="GO:0042594">
    <property type="term" value="P:response to starvation"/>
    <property type="evidence" value="ECO:0007669"/>
    <property type="project" value="TreeGrafter"/>
</dbReference>
<evidence type="ECO:0000256" key="6">
    <source>
        <dbReference type="ARBA" id="ARBA00022432"/>
    </source>
</evidence>
<dbReference type="GO" id="GO:0046327">
    <property type="term" value="P:glycerol biosynthetic process from pyruvate"/>
    <property type="evidence" value="ECO:0007669"/>
    <property type="project" value="TreeGrafter"/>
</dbReference>
<evidence type="ECO:0000256" key="9">
    <source>
        <dbReference type="ARBA" id="ARBA00022793"/>
    </source>
</evidence>
<dbReference type="GO" id="GO:0019543">
    <property type="term" value="P:propionate catabolic process"/>
    <property type="evidence" value="ECO:0007669"/>
    <property type="project" value="TreeGrafter"/>
</dbReference>
<feature type="region of interest" description="Disordered" evidence="13">
    <location>
        <begin position="1453"/>
        <end position="1492"/>
    </location>
</feature>
<dbReference type="Pfam" id="PF00821">
    <property type="entry name" value="PEPCK_GTP"/>
    <property type="match status" value="1"/>
</dbReference>
<dbReference type="EMBL" id="CDMZ01000156">
    <property type="protein sequence ID" value="CEM07975.1"/>
    <property type="molecule type" value="Genomic_DNA"/>
</dbReference>
<dbReference type="GO" id="GO:0006094">
    <property type="term" value="P:gluconeogenesis"/>
    <property type="evidence" value="ECO:0007669"/>
    <property type="project" value="UniProtKB-KW"/>
</dbReference>
<sequence>MAQATVNFPPEVVHSDAKRWITDCISLCKPDSVHFCDGSEEEYASLCEEMVQSGAFIRLNPEKRPNCFLARSDPSDVARVEDRTFICSLSKAGAGPTNNWADPREMKQKLNVLFDGCMRGRTMYVIPFSMGPVESHISQIGIEITDSPYVVVNMKIMTRMGSVVWRALGGRGVYIPCLHSLGSPLEVGQTDRTPWPCNPTVKYIVHFPEERLIMSYGSGYGGNALLGKKCFALRIASVMGRDEGWLAEHMLILGVKAPEDEEKSYVCAAFPSQCGKTNFAMIQPPKTYKDWEISTIGDDIAWIKVVDGEMRAINPENGMFGVAPGTSPKTNLAACKAVERNTIFTNVALTEDGDVWWEGLTKQPPEGRLIDWRGNEWDRTSGKPAAHPNSRFTAPLDQVPCFDPRHNDPNGVPVAAFVFGGRRSQVIPLVCQSFNWNFGVYNAATIGSETTAAAFGKQGVVRRDPFAMLPFCGYHMADYWNHWMEMGRRVHAPPRMFSVNWFRKDQDGRFIWPGFGENMRVLEWIYNRSKGRAQGVETPFGWMPEFASLNWKDLKFTREEFDQVMSAEREEWKKELMDHEALFVNLHDRLPREFTFIRELMLASLYSDHPDTCPGAATGSDGGEDLSVGEREAVFHLESSSLLASSSRLSLVLPTRRPSQSPSPTASVCIHASSTPSAPPAQPLLTPVPETARWVVREENAEDDELEEGPRLIVRISKGTQPSAPSASRGKTGPQKSCRDRISLNCQHEGDTTKVPNVEDHLTVPRAPPSPSSAASLVTASPPKDRRERKLASVCPDKNSTPVSSLLCTVSSTRSTVATNYGTMPRGRHLQSSGSPEREKIKISALPRLSLFDTPPRHVDPSSPSHDDWDFVRCFHCSRKVRLSEVDAHQEACPESDRCSRILHRQSFVQEPELHQKGGEITQMQLGRNSQCHTPIHQREEIHDRSNQPQSSSNRGYHSYTTQQAVFPPQPASSPISQPITRTPAHNKATAASLSPFAHRVLSKAGPSVFSVSKQFGLGGVPPGACVSYQTDSDPELASDSASTTRRNRDEREGESTRTPERDNQSRSSSSSRGSPSPPPTSADTPGSGGAASGSLYASALLFLSKARLTVSTLFSSRLRDVPVDEESLAAVPSRSLLETSAGKLPSLATAPMPCQPQGDLGVPLGPRSVCEVNERALEATAEFLSATSAELLLRAVDVTQHARHTPSPGRSRESAVNAHLSPPLSLQLRCIAAERDHAGFLLQEETLLIASRATCTKFVPDLAEDLHIAVGRPPPRLKAFRRFTKELRQKHPGKRAVLCGYSLGGTQASLLGLLEGWPDCWVVTFNSGQPYETVRTNPREIRFVVRGDVISAGRSANLTILLRRKLGQRAHDLANFVGAVGWEELGGMRALERAAGRWEKEMERRVRVADSSLRLMGVFHLLKAITVNENGIMGFSSLPSLFLVCVGDEERERERGGGGGGGGGGGDGEGVQADRRTVSSQQGRGRKEGSRHLEGGVSVCRYLLVGSSGAIFSPFAGDKKKAGRDRQEVNALFCSSCCGRVEFESCSLQTHALLPSFGGKSFCLPVCLLFCPLGMGGEERKEEKQEEGGVK</sequence>
<dbReference type="PANTHER" id="PTHR11561:SF0">
    <property type="entry name" value="PHOSPHOENOLPYRUVATE CARBOXYKINASE [GTP]-RELATED"/>
    <property type="match status" value="1"/>
</dbReference>
<feature type="region of interest" description="Disordered" evidence="13">
    <location>
        <begin position="654"/>
        <end position="685"/>
    </location>
</feature>
<evidence type="ECO:0000259" key="15">
    <source>
        <dbReference type="Pfam" id="PF17297"/>
    </source>
</evidence>
<gene>
    <name evidence="16" type="ORF">Cvel_15431</name>
</gene>
<keyword evidence="8" id="KW-0547">Nucleotide-binding</keyword>
<feature type="compositionally biased region" description="Low complexity" evidence="13">
    <location>
        <begin position="772"/>
        <end position="782"/>
    </location>
</feature>
<evidence type="ECO:0000256" key="4">
    <source>
        <dbReference type="ARBA" id="ARBA00011245"/>
    </source>
</evidence>
<dbReference type="InterPro" id="IPR008209">
    <property type="entry name" value="PEP_carboxykinase_GTP"/>
</dbReference>
<evidence type="ECO:0000256" key="12">
    <source>
        <dbReference type="ARBA" id="ARBA00023239"/>
    </source>
</evidence>
<comment type="cofactor">
    <cofactor evidence="1">
        <name>Mn(2+)</name>
        <dbReference type="ChEBI" id="CHEBI:29035"/>
    </cofactor>
</comment>
<feature type="compositionally biased region" description="Low complexity" evidence="13">
    <location>
        <begin position="1066"/>
        <end position="1075"/>
    </location>
</feature>
<accession>A0A0G4F7K1</accession>
<dbReference type="GO" id="GO:0071333">
    <property type="term" value="P:cellular response to glucose stimulus"/>
    <property type="evidence" value="ECO:0007669"/>
    <property type="project" value="TreeGrafter"/>
</dbReference>
<dbReference type="GO" id="GO:0005829">
    <property type="term" value="C:cytosol"/>
    <property type="evidence" value="ECO:0007669"/>
    <property type="project" value="TreeGrafter"/>
</dbReference>
<proteinExistence type="inferred from homology"/>
<comment type="pathway">
    <text evidence="2">Carbohydrate biosynthesis; gluconeogenesis.</text>
</comment>